<gene>
    <name evidence="2" type="ORF">F2Q69_00010975</name>
</gene>
<comment type="caution">
    <text evidence="2">The sequence shown here is derived from an EMBL/GenBank/DDBJ whole genome shotgun (WGS) entry which is preliminary data.</text>
</comment>
<reference evidence="2" key="1">
    <citation type="submission" date="2019-12" db="EMBL/GenBank/DDBJ databases">
        <title>Genome sequencing and annotation of Brassica cretica.</title>
        <authorList>
            <person name="Studholme D.J."/>
            <person name="Sarris P."/>
        </authorList>
    </citation>
    <scope>NUCLEOTIDE SEQUENCE</scope>
    <source>
        <strain evidence="2">PFS-109/04</strain>
        <tissue evidence="2">Leaf</tissue>
    </source>
</reference>
<name>A0A8S9QY44_BRACR</name>
<feature type="compositionally biased region" description="Polar residues" evidence="1">
    <location>
        <begin position="37"/>
        <end position="46"/>
    </location>
</feature>
<feature type="region of interest" description="Disordered" evidence="1">
    <location>
        <begin position="25"/>
        <end position="46"/>
    </location>
</feature>
<evidence type="ECO:0000313" key="3">
    <source>
        <dbReference type="Proteomes" id="UP000712600"/>
    </source>
</evidence>
<evidence type="ECO:0000256" key="1">
    <source>
        <dbReference type="SAM" id="MobiDB-lite"/>
    </source>
</evidence>
<protein>
    <submittedName>
        <fullName evidence="2">Uncharacterized protein</fullName>
    </submittedName>
</protein>
<dbReference type="AlphaFoldDB" id="A0A8S9QY44"/>
<dbReference type="EMBL" id="QGKX02000996">
    <property type="protein sequence ID" value="KAF3554235.1"/>
    <property type="molecule type" value="Genomic_DNA"/>
</dbReference>
<accession>A0A8S9QY44</accession>
<organism evidence="2 3">
    <name type="scientific">Brassica cretica</name>
    <name type="common">Mustard</name>
    <dbReference type="NCBI Taxonomy" id="69181"/>
    <lineage>
        <taxon>Eukaryota</taxon>
        <taxon>Viridiplantae</taxon>
        <taxon>Streptophyta</taxon>
        <taxon>Embryophyta</taxon>
        <taxon>Tracheophyta</taxon>
        <taxon>Spermatophyta</taxon>
        <taxon>Magnoliopsida</taxon>
        <taxon>eudicotyledons</taxon>
        <taxon>Gunneridae</taxon>
        <taxon>Pentapetalae</taxon>
        <taxon>rosids</taxon>
        <taxon>malvids</taxon>
        <taxon>Brassicales</taxon>
        <taxon>Brassicaceae</taxon>
        <taxon>Brassiceae</taxon>
        <taxon>Brassica</taxon>
    </lineage>
</organism>
<dbReference type="Proteomes" id="UP000712600">
    <property type="component" value="Unassembled WGS sequence"/>
</dbReference>
<proteinExistence type="predicted"/>
<evidence type="ECO:0000313" key="2">
    <source>
        <dbReference type="EMBL" id="KAF3554235.1"/>
    </source>
</evidence>
<sequence>MEFLETFGCIWSSKEVIKVIIGREGHGSDRSDATKSLCPTSQSDLTGVTPRSRSPFFVLRYKRWIWSDLPERPPQVTPEARSDVLERPPEVAARRLFGRTYDLSRAFWSFRYVHFTLSKPMFKYLL</sequence>